<dbReference type="EMBL" id="UIGI01000001">
    <property type="protein sequence ID" value="SUW64736.1"/>
    <property type="molecule type" value="Genomic_DNA"/>
</dbReference>
<evidence type="ECO:0000313" key="3">
    <source>
        <dbReference type="Proteomes" id="UP000255528"/>
    </source>
</evidence>
<sequence>MSTANKVVIVTASDSGIGKKCALILAEQGFDVGITWHSDEQGAQETARQVRGSGRRAETVQLDLAHLPDGAAGIDELIARFGRVDALVNNAGAMSKNAFLDVTLEEWRELFTVDVDGAFLCSQKVARAMVSQGQGGRIVNITSVHEHTPLPDACAYTAAKHALGGLTKSMAMELVHHKILVNAVAPGAVATPMNNMSEGDGAKSKIPEIPLGRAGETEEIASLVAWLCSDSASYTTGQSFIVDGGFMFANPHFKPKG</sequence>
<dbReference type="CDD" id="cd05233">
    <property type="entry name" value="SDR_c"/>
    <property type="match status" value="1"/>
</dbReference>
<dbReference type="PRINTS" id="PR00080">
    <property type="entry name" value="SDRFAMILY"/>
</dbReference>
<dbReference type="Pfam" id="PF13561">
    <property type="entry name" value="adh_short_C2"/>
    <property type="match status" value="1"/>
</dbReference>
<keyword evidence="2" id="KW-0560">Oxidoreductase</keyword>
<dbReference type="PANTHER" id="PTHR42879:SF2">
    <property type="entry name" value="3-OXOACYL-[ACYL-CARRIER-PROTEIN] REDUCTASE FABG"/>
    <property type="match status" value="1"/>
</dbReference>
<dbReference type="PROSITE" id="PS00061">
    <property type="entry name" value="ADH_SHORT"/>
    <property type="match status" value="1"/>
</dbReference>
<evidence type="ECO:0000256" key="1">
    <source>
        <dbReference type="ARBA" id="ARBA00006484"/>
    </source>
</evidence>
<comment type="similarity">
    <text evidence="1">Belongs to the short-chain dehydrogenases/reductases (SDR) family.</text>
</comment>
<evidence type="ECO:0000313" key="2">
    <source>
        <dbReference type="EMBL" id="SUW64736.1"/>
    </source>
</evidence>
<dbReference type="InterPro" id="IPR036291">
    <property type="entry name" value="NAD(P)-bd_dom_sf"/>
</dbReference>
<dbReference type="RefSeq" id="WP_115629963.1">
    <property type="nucleotide sequence ID" value="NZ_UIGI01000001.1"/>
</dbReference>
<dbReference type="GO" id="GO:0004316">
    <property type="term" value="F:3-oxoacyl-[acyl-carrier-protein] reductase (NADPH) activity"/>
    <property type="evidence" value="ECO:0007669"/>
    <property type="project" value="UniProtKB-EC"/>
</dbReference>
<name>A0A381CA41_9ENTR</name>
<proteinExistence type="inferred from homology"/>
<dbReference type="Gene3D" id="3.40.50.720">
    <property type="entry name" value="NAD(P)-binding Rossmann-like Domain"/>
    <property type="match status" value="1"/>
</dbReference>
<dbReference type="InterPro" id="IPR020904">
    <property type="entry name" value="Sc_DH/Rdtase_CS"/>
</dbReference>
<organism evidence="2 3">
    <name type="scientific">Buttiauxella agrestis</name>
    <dbReference type="NCBI Taxonomy" id="82977"/>
    <lineage>
        <taxon>Bacteria</taxon>
        <taxon>Pseudomonadati</taxon>
        <taxon>Pseudomonadota</taxon>
        <taxon>Gammaproteobacteria</taxon>
        <taxon>Enterobacterales</taxon>
        <taxon>Enterobacteriaceae</taxon>
        <taxon>Buttiauxella</taxon>
    </lineage>
</organism>
<accession>A0A381CA41</accession>
<dbReference type="EC" id="1.1.1.100" evidence="2"/>
<gene>
    <name evidence="2" type="primary">fabG_7</name>
    <name evidence="2" type="ORF">NCTC12119_03249</name>
</gene>
<dbReference type="InterPro" id="IPR002347">
    <property type="entry name" value="SDR_fam"/>
</dbReference>
<dbReference type="PANTHER" id="PTHR42879">
    <property type="entry name" value="3-OXOACYL-(ACYL-CARRIER-PROTEIN) REDUCTASE"/>
    <property type="match status" value="1"/>
</dbReference>
<dbReference type="GO" id="GO:0032787">
    <property type="term" value="P:monocarboxylic acid metabolic process"/>
    <property type="evidence" value="ECO:0007669"/>
    <property type="project" value="UniProtKB-ARBA"/>
</dbReference>
<dbReference type="Proteomes" id="UP000255528">
    <property type="component" value="Unassembled WGS sequence"/>
</dbReference>
<dbReference type="PRINTS" id="PR00081">
    <property type="entry name" value="GDHRDH"/>
</dbReference>
<protein>
    <submittedName>
        <fullName evidence="2">3-oxoacyl-[acyl-carrier-protein] reductase FabG</fullName>
        <ecNumber evidence="2">1.1.1.100</ecNumber>
    </submittedName>
</protein>
<dbReference type="NCBIfam" id="NF009384">
    <property type="entry name" value="PRK12743.1"/>
    <property type="match status" value="1"/>
</dbReference>
<dbReference type="SUPFAM" id="SSF51735">
    <property type="entry name" value="NAD(P)-binding Rossmann-fold domains"/>
    <property type="match status" value="1"/>
</dbReference>
<dbReference type="AlphaFoldDB" id="A0A381CA41"/>
<dbReference type="FunFam" id="3.40.50.720:FF:000084">
    <property type="entry name" value="Short-chain dehydrogenase reductase"/>
    <property type="match status" value="1"/>
</dbReference>
<dbReference type="InterPro" id="IPR050259">
    <property type="entry name" value="SDR"/>
</dbReference>
<reference evidence="2 3" key="1">
    <citation type="submission" date="2018-06" db="EMBL/GenBank/DDBJ databases">
        <authorList>
            <consortium name="Pathogen Informatics"/>
            <person name="Doyle S."/>
        </authorList>
    </citation>
    <scope>NUCLEOTIDE SEQUENCE [LARGE SCALE GENOMIC DNA]</scope>
    <source>
        <strain evidence="2 3">NCTC12119</strain>
    </source>
</reference>